<dbReference type="KEGG" id="gtr:GLOTRDRAFT_89612"/>
<proteinExistence type="predicted"/>
<evidence type="ECO:0000313" key="2">
    <source>
        <dbReference type="Proteomes" id="UP000030669"/>
    </source>
</evidence>
<dbReference type="GeneID" id="19309204"/>
<accession>S7QJS9</accession>
<gene>
    <name evidence="1" type="ORF">GLOTRDRAFT_89612</name>
</gene>
<dbReference type="RefSeq" id="XP_007860465.1">
    <property type="nucleotide sequence ID" value="XM_007862274.1"/>
</dbReference>
<dbReference type="Proteomes" id="UP000030669">
    <property type="component" value="Unassembled WGS sequence"/>
</dbReference>
<protein>
    <submittedName>
        <fullName evidence="1">Uncharacterized protein</fullName>
    </submittedName>
</protein>
<dbReference type="AlphaFoldDB" id="S7QJS9"/>
<sequence>MSHYTPDQLELVLTNIERDTEDWEKTAPPLLDEEIADPAWPVSAQSTEVAASISAPGDLEPEAFVATHADARGCPFAFVRALRLYMRVVALKVPPMIGEEKEKMLVALRRYERTMERVVWRAMLELEVVERYHVAFCRRRLGLDGEEEGEVREWGAVEGQGGEAWRKIDRELLWEKIHEVEAKRSA</sequence>
<evidence type="ECO:0000313" key="1">
    <source>
        <dbReference type="EMBL" id="EPQ59961.1"/>
    </source>
</evidence>
<reference evidence="1 2" key="1">
    <citation type="journal article" date="2012" name="Science">
        <title>The Paleozoic origin of enzymatic lignin decomposition reconstructed from 31 fungal genomes.</title>
        <authorList>
            <person name="Floudas D."/>
            <person name="Binder M."/>
            <person name="Riley R."/>
            <person name="Barry K."/>
            <person name="Blanchette R.A."/>
            <person name="Henrissat B."/>
            <person name="Martinez A.T."/>
            <person name="Otillar R."/>
            <person name="Spatafora J.W."/>
            <person name="Yadav J.S."/>
            <person name="Aerts A."/>
            <person name="Benoit I."/>
            <person name="Boyd A."/>
            <person name="Carlson A."/>
            <person name="Copeland A."/>
            <person name="Coutinho P.M."/>
            <person name="de Vries R.P."/>
            <person name="Ferreira P."/>
            <person name="Findley K."/>
            <person name="Foster B."/>
            <person name="Gaskell J."/>
            <person name="Glotzer D."/>
            <person name="Gorecki P."/>
            <person name="Heitman J."/>
            <person name="Hesse C."/>
            <person name="Hori C."/>
            <person name="Igarashi K."/>
            <person name="Jurgens J.A."/>
            <person name="Kallen N."/>
            <person name="Kersten P."/>
            <person name="Kohler A."/>
            <person name="Kuees U."/>
            <person name="Kumar T.K.A."/>
            <person name="Kuo A."/>
            <person name="LaButti K."/>
            <person name="Larrondo L.F."/>
            <person name="Lindquist E."/>
            <person name="Ling A."/>
            <person name="Lombard V."/>
            <person name="Lucas S."/>
            <person name="Lundell T."/>
            <person name="Martin R."/>
            <person name="McLaughlin D.J."/>
            <person name="Morgenstern I."/>
            <person name="Morin E."/>
            <person name="Murat C."/>
            <person name="Nagy L.G."/>
            <person name="Nolan M."/>
            <person name="Ohm R.A."/>
            <person name="Patyshakuliyeva A."/>
            <person name="Rokas A."/>
            <person name="Ruiz-Duenas F.J."/>
            <person name="Sabat G."/>
            <person name="Salamov A."/>
            <person name="Samejima M."/>
            <person name="Schmutz J."/>
            <person name="Slot J.C."/>
            <person name="St John F."/>
            <person name="Stenlid J."/>
            <person name="Sun H."/>
            <person name="Sun S."/>
            <person name="Syed K."/>
            <person name="Tsang A."/>
            <person name="Wiebenga A."/>
            <person name="Young D."/>
            <person name="Pisabarro A."/>
            <person name="Eastwood D.C."/>
            <person name="Martin F."/>
            <person name="Cullen D."/>
            <person name="Grigoriev I.V."/>
            <person name="Hibbett D.S."/>
        </authorList>
    </citation>
    <scope>NUCLEOTIDE SEQUENCE [LARGE SCALE GENOMIC DNA]</scope>
    <source>
        <strain evidence="1 2">ATCC 11539</strain>
    </source>
</reference>
<organism evidence="1 2">
    <name type="scientific">Gloeophyllum trabeum (strain ATCC 11539 / FP-39264 / Madison 617)</name>
    <name type="common">Brown rot fungus</name>
    <dbReference type="NCBI Taxonomy" id="670483"/>
    <lineage>
        <taxon>Eukaryota</taxon>
        <taxon>Fungi</taxon>
        <taxon>Dikarya</taxon>
        <taxon>Basidiomycota</taxon>
        <taxon>Agaricomycotina</taxon>
        <taxon>Agaricomycetes</taxon>
        <taxon>Gloeophyllales</taxon>
        <taxon>Gloeophyllaceae</taxon>
        <taxon>Gloeophyllum</taxon>
    </lineage>
</organism>
<dbReference type="EMBL" id="KB469296">
    <property type="protein sequence ID" value="EPQ59961.1"/>
    <property type="molecule type" value="Genomic_DNA"/>
</dbReference>
<dbReference type="HOGENOM" id="CLU_1454563_0_0_1"/>
<name>S7QJS9_GLOTA</name>
<keyword evidence="2" id="KW-1185">Reference proteome</keyword>